<proteinExistence type="predicted"/>
<dbReference type="Gene3D" id="3.40.50.10140">
    <property type="entry name" value="Toll/interleukin-1 receptor homology (TIR) domain"/>
    <property type="match status" value="1"/>
</dbReference>
<accession>A0A0C1UWW5</accession>
<name>A0A0C1UWW5_9CYAN</name>
<protein>
    <submittedName>
        <fullName evidence="1">Toll/interleukin-1 receptor domain-containing protein</fullName>
    </submittedName>
</protein>
<dbReference type="InterPro" id="IPR000157">
    <property type="entry name" value="TIR_dom"/>
</dbReference>
<comment type="caution">
    <text evidence="1">The sequence shown here is derived from an EMBL/GenBank/DDBJ whole genome shotgun (WGS) entry which is preliminary data.</text>
</comment>
<evidence type="ECO:0000313" key="1">
    <source>
        <dbReference type="EMBL" id="NEV65613.1"/>
    </source>
</evidence>
<dbReference type="SUPFAM" id="SSF52200">
    <property type="entry name" value="Toll/Interleukin receptor TIR domain"/>
    <property type="match status" value="1"/>
</dbReference>
<dbReference type="EMBL" id="JTHE02000002">
    <property type="protein sequence ID" value="NEV65613.1"/>
    <property type="molecule type" value="Genomic_DNA"/>
</dbReference>
<gene>
    <name evidence="1" type="ORF">QQ91_000595</name>
</gene>
<reference evidence="1" key="3">
    <citation type="submission" date="2020-02" db="EMBL/GenBank/DDBJ databases">
        <authorList>
            <person name="Sarangi A.N."/>
            <person name="Ghosh S."/>
            <person name="Mukherjee M."/>
            <person name="Tripathy S."/>
        </authorList>
    </citation>
    <scope>NUCLEOTIDE SEQUENCE</scope>
    <source>
        <strain evidence="1">BDU141951</strain>
    </source>
</reference>
<sequence>MQPYRVFFSHGSDDKYVVANLLKPKVEATGAKVFLDAGEIEYGDDFRRKILDELAICDELLVLFTRSSLRRPWVLAEVGAILVRNKRIVAIRYGPSESELQELGILSLLGTNNLLNLTDEDVDKYLSQLSDRVENHNA</sequence>
<keyword evidence="1" id="KW-0675">Receptor</keyword>
<reference evidence="1" key="1">
    <citation type="submission" date="2014-11" db="EMBL/GenBank/DDBJ databases">
        <authorList>
            <person name="Malar M.C."/>
            <person name="Sen D."/>
            <person name="Tripathy S."/>
        </authorList>
    </citation>
    <scope>NUCLEOTIDE SEQUENCE</scope>
    <source>
        <strain evidence="1">BDU141951</strain>
    </source>
</reference>
<reference evidence="1" key="2">
    <citation type="journal article" date="2015" name="Genome Announc.">
        <title>Draft Genome Sequence of Filamentous Marine Cyanobacterium Lyngbya confervoides Strain BDU141951.</title>
        <authorList>
            <person name="Chandrababunaidu M.M."/>
            <person name="Sen D."/>
            <person name="Tripathy S."/>
        </authorList>
    </citation>
    <scope>NUCLEOTIDE SEQUENCE</scope>
    <source>
        <strain evidence="1">BDU141951</strain>
    </source>
</reference>
<dbReference type="GO" id="GO:0007165">
    <property type="term" value="P:signal transduction"/>
    <property type="evidence" value="ECO:0007669"/>
    <property type="project" value="InterPro"/>
</dbReference>
<dbReference type="Pfam" id="PF13676">
    <property type="entry name" value="TIR_2"/>
    <property type="match status" value="1"/>
</dbReference>
<dbReference type="PROSITE" id="PS50104">
    <property type="entry name" value="TIR"/>
    <property type="match status" value="1"/>
</dbReference>
<organism evidence="1">
    <name type="scientific">Lyngbya confervoides BDU141951</name>
    <dbReference type="NCBI Taxonomy" id="1574623"/>
    <lineage>
        <taxon>Bacteria</taxon>
        <taxon>Bacillati</taxon>
        <taxon>Cyanobacteriota</taxon>
        <taxon>Cyanophyceae</taxon>
        <taxon>Oscillatoriophycideae</taxon>
        <taxon>Oscillatoriales</taxon>
        <taxon>Microcoleaceae</taxon>
        <taxon>Lyngbya</taxon>
    </lineage>
</organism>
<dbReference type="AlphaFoldDB" id="A0A0C1UWW5"/>
<dbReference type="InterPro" id="IPR035897">
    <property type="entry name" value="Toll_tir_struct_dom_sf"/>
</dbReference>